<dbReference type="Proteomes" id="UP000184114">
    <property type="component" value="Unassembled WGS sequence"/>
</dbReference>
<evidence type="ECO:0000313" key="2">
    <source>
        <dbReference type="EMBL" id="SHF05492.1"/>
    </source>
</evidence>
<keyword evidence="1" id="KW-0812">Transmembrane</keyword>
<evidence type="ECO:0000313" key="3">
    <source>
        <dbReference type="Proteomes" id="UP000184114"/>
    </source>
</evidence>
<keyword evidence="1" id="KW-0472">Membrane</keyword>
<keyword evidence="3" id="KW-1185">Reference proteome</keyword>
<accession>A0A1M4YJ31</accession>
<sequence length="107" mass="12556">MNKKLINRKNFLIFFMLILICVIFYIRKNKQDKVPFIGIGYNLGYKSKIFPNMTDLEIDEIINKITIAASERVKEGKKFKITEEELEKLGITGLDPYYLDMIKISTE</sequence>
<protein>
    <submittedName>
        <fullName evidence="2">Uncharacterized protein</fullName>
    </submittedName>
</protein>
<organism evidence="2 3">
    <name type="scientific">Tissierella praeacuta DSM 18095</name>
    <dbReference type="NCBI Taxonomy" id="1123404"/>
    <lineage>
        <taxon>Bacteria</taxon>
        <taxon>Bacillati</taxon>
        <taxon>Bacillota</taxon>
        <taxon>Tissierellia</taxon>
        <taxon>Tissierellales</taxon>
        <taxon>Tissierellaceae</taxon>
        <taxon>Tissierella</taxon>
    </lineage>
</organism>
<gene>
    <name evidence="2" type="ORF">SAMN02745784_02661</name>
</gene>
<evidence type="ECO:0000256" key="1">
    <source>
        <dbReference type="SAM" id="Phobius"/>
    </source>
</evidence>
<proteinExistence type="predicted"/>
<dbReference type="EMBL" id="FQTY01000017">
    <property type="protein sequence ID" value="SHF05492.1"/>
    <property type="molecule type" value="Genomic_DNA"/>
</dbReference>
<feature type="transmembrane region" description="Helical" evidence="1">
    <location>
        <begin position="6"/>
        <end position="26"/>
    </location>
</feature>
<keyword evidence="1" id="KW-1133">Transmembrane helix</keyword>
<dbReference type="RefSeq" id="WP_072977133.1">
    <property type="nucleotide sequence ID" value="NZ_FQTY01000017.1"/>
</dbReference>
<name>A0A1M4YJ31_9FIRM</name>
<reference evidence="3" key="1">
    <citation type="submission" date="2016-11" db="EMBL/GenBank/DDBJ databases">
        <authorList>
            <person name="Varghese N."/>
            <person name="Submissions S."/>
        </authorList>
    </citation>
    <scope>NUCLEOTIDE SEQUENCE [LARGE SCALE GENOMIC DNA]</scope>
    <source>
        <strain evidence="3">DSM 18095</strain>
    </source>
</reference>
<dbReference type="GeneID" id="90995308"/>
<dbReference type="AlphaFoldDB" id="A0A1M4YJ31"/>